<proteinExistence type="predicted"/>
<feature type="compositionally biased region" description="Low complexity" evidence="1">
    <location>
        <begin position="170"/>
        <end position="183"/>
    </location>
</feature>
<feature type="compositionally biased region" description="Basic and acidic residues" evidence="1">
    <location>
        <begin position="142"/>
        <end position="152"/>
    </location>
</feature>
<evidence type="ECO:0000256" key="1">
    <source>
        <dbReference type="SAM" id="MobiDB-lite"/>
    </source>
</evidence>
<dbReference type="Gramene" id="PGSC0003DMT400089106">
    <property type="protein sequence ID" value="PGSC0003DMT400089106"/>
    <property type="gene ID" value="PGSC0003DMG400038677"/>
</dbReference>
<feature type="compositionally biased region" description="Basic and acidic residues" evidence="1">
    <location>
        <begin position="116"/>
        <end position="125"/>
    </location>
</feature>
<reference evidence="4" key="1">
    <citation type="journal article" date="2011" name="Nature">
        <title>Genome sequence and analysis of the tuber crop potato.</title>
        <authorList>
            <consortium name="The Potato Genome Sequencing Consortium"/>
        </authorList>
    </citation>
    <scope>NUCLEOTIDE SEQUENCE [LARGE SCALE GENOMIC DNA]</scope>
    <source>
        <strain evidence="4">cv. DM1-3 516 R44</strain>
    </source>
</reference>
<dbReference type="GO" id="GO:0009523">
    <property type="term" value="C:photosystem II"/>
    <property type="evidence" value="ECO:0000318"/>
    <property type="project" value="GO_Central"/>
</dbReference>
<keyword evidence="4" id="KW-1185">Reference proteome</keyword>
<dbReference type="EnsemblPlants" id="PGSC0003DMT400089106">
    <property type="protein sequence ID" value="PGSC0003DMT400089106"/>
    <property type="gene ID" value="PGSC0003DMG400038677"/>
</dbReference>
<evidence type="ECO:0000313" key="4">
    <source>
        <dbReference type="Proteomes" id="UP000011115"/>
    </source>
</evidence>
<sequence>MASRPIAKEVGESDLTRRLAQLKVKLEPVKLDELTKQVSDLNAYRHFDPQETKRTLVIGGASDHWAICRVNQRMLLTSPNRRELDDMVRTNLNEPPQKKAKGITINEGGSRPSQKRKQDLPLGDKGKRKKHIARKGSAIEPDFSKPEDEQPLIHRHNRLRDIPQLTPTRVTSAATPPTTESVPVPAPPSVAPTLPVAPPPPRLLNRLKGDVLRTILEEKLLSMEGLEGNHVEVLDILKYHELEQFTRPHGPYIPSWVWEFYLAYGELVPKYKKKASEFRPVKLVMVRDKEVECHNENIDDVLGRPLHSVMPYQGLPIVPSLDDLKGWLALMISDITPRWMDAGAPIKKRDMNIASRETSVVTALKAEIASLRKDVDYQKSTDFTSLIQRANDKDVPETTGDMQGDSAAHAESDAEI</sequence>
<dbReference type="PaxDb" id="4113-PGSC0003DMT400089106"/>
<dbReference type="PANTHER" id="PTHR33180">
    <property type="entry name" value="PHOTOSYSTEM II CP43 REACTION CENTER PROTEIN"/>
    <property type="match status" value="1"/>
</dbReference>
<dbReference type="Proteomes" id="UP000011115">
    <property type="component" value="Unassembled WGS sequence"/>
</dbReference>
<dbReference type="PANTHER" id="PTHR33180:SF31">
    <property type="entry name" value="POLYPROTEIN PROTEIN"/>
    <property type="match status" value="1"/>
</dbReference>
<dbReference type="InParanoid" id="M1DHG5"/>
<feature type="region of interest" description="Disordered" evidence="1">
    <location>
        <begin position="388"/>
        <end position="416"/>
    </location>
</feature>
<dbReference type="GO" id="GO:0009579">
    <property type="term" value="C:thylakoid"/>
    <property type="evidence" value="ECO:0000318"/>
    <property type="project" value="GO_Central"/>
</dbReference>
<reference evidence="3" key="2">
    <citation type="submission" date="2015-06" db="UniProtKB">
        <authorList>
            <consortium name="EnsemblPlants"/>
        </authorList>
    </citation>
    <scope>IDENTIFICATION</scope>
    <source>
        <strain evidence="3">DM1-3 516 R44</strain>
    </source>
</reference>
<dbReference type="Pfam" id="PF20167">
    <property type="entry name" value="Transposase_32"/>
    <property type="match status" value="1"/>
</dbReference>
<name>M1DHG5_SOLTU</name>
<feature type="compositionally biased region" description="Pro residues" evidence="1">
    <location>
        <begin position="184"/>
        <end position="197"/>
    </location>
</feature>
<feature type="region of interest" description="Disordered" evidence="1">
    <location>
        <begin position="88"/>
        <end position="197"/>
    </location>
</feature>
<dbReference type="AlphaFoldDB" id="M1DHG5"/>
<accession>M1DHG5</accession>
<dbReference type="HOGENOM" id="CLU_029307_1_3_1"/>
<evidence type="ECO:0000259" key="2">
    <source>
        <dbReference type="Pfam" id="PF20167"/>
    </source>
</evidence>
<dbReference type="InterPro" id="IPR046796">
    <property type="entry name" value="Transposase_32_dom"/>
</dbReference>
<protein>
    <recommendedName>
        <fullName evidence="2">Putative plant transposon protein domain-containing protein</fullName>
    </recommendedName>
</protein>
<organism evidence="3 4">
    <name type="scientific">Solanum tuberosum</name>
    <name type="common">Potato</name>
    <dbReference type="NCBI Taxonomy" id="4113"/>
    <lineage>
        <taxon>Eukaryota</taxon>
        <taxon>Viridiplantae</taxon>
        <taxon>Streptophyta</taxon>
        <taxon>Embryophyta</taxon>
        <taxon>Tracheophyta</taxon>
        <taxon>Spermatophyta</taxon>
        <taxon>Magnoliopsida</taxon>
        <taxon>eudicotyledons</taxon>
        <taxon>Gunneridae</taxon>
        <taxon>Pentapetalae</taxon>
        <taxon>asterids</taxon>
        <taxon>lamiids</taxon>
        <taxon>Solanales</taxon>
        <taxon>Solanaceae</taxon>
        <taxon>Solanoideae</taxon>
        <taxon>Solaneae</taxon>
        <taxon>Solanum</taxon>
    </lineage>
</organism>
<evidence type="ECO:0000313" key="3">
    <source>
        <dbReference type="EnsemblPlants" id="PGSC0003DMT400089106"/>
    </source>
</evidence>
<feature type="domain" description="Putative plant transposon protein" evidence="2">
    <location>
        <begin position="240"/>
        <end position="356"/>
    </location>
</feature>